<feature type="domain" description="HTH iclR-type" evidence="5">
    <location>
        <begin position="67"/>
        <end position="129"/>
    </location>
</feature>
<feature type="region of interest" description="Disordered" evidence="4">
    <location>
        <begin position="1"/>
        <end position="49"/>
    </location>
</feature>
<keyword evidence="1" id="KW-0805">Transcription regulation</keyword>
<dbReference type="GO" id="GO:0003677">
    <property type="term" value="F:DNA binding"/>
    <property type="evidence" value="ECO:0007669"/>
    <property type="project" value="UniProtKB-KW"/>
</dbReference>
<evidence type="ECO:0000256" key="4">
    <source>
        <dbReference type="SAM" id="MobiDB-lite"/>
    </source>
</evidence>
<dbReference type="RefSeq" id="WP_202999807.1">
    <property type="nucleotide sequence ID" value="NZ_JADWYU010000130.1"/>
</dbReference>
<dbReference type="Gene3D" id="3.30.450.40">
    <property type="match status" value="1"/>
</dbReference>
<dbReference type="Gene3D" id="1.10.10.10">
    <property type="entry name" value="Winged helix-like DNA-binding domain superfamily/Winged helix DNA-binding domain"/>
    <property type="match status" value="1"/>
</dbReference>
<evidence type="ECO:0000313" key="8">
    <source>
        <dbReference type="Proteomes" id="UP000604475"/>
    </source>
</evidence>
<dbReference type="PROSITE" id="PS51077">
    <property type="entry name" value="HTH_ICLR"/>
    <property type="match status" value="1"/>
</dbReference>
<keyword evidence="2" id="KW-0238">DNA-binding</keyword>
<dbReference type="AlphaFoldDB" id="A0A937RCC3"/>
<comment type="caution">
    <text evidence="7">The sequence shown here is derived from an EMBL/GenBank/DDBJ whole genome shotgun (WGS) entry which is preliminary data.</text>
</comment>
<dbReference type="SUPFAM" id="SSF46785">
    <property type="entry name" value="Winged helix' DNA-binding domain"/>
    <property type="match status" value="1"/>
</dbReference>
<evidence type="ECO:0000259" key="6">
    <source>
        <dbReference type="PROSITE" id="PS51078"/>
    </source>
</evidence>
<dbReference type="InterPro" id="IPR005471">
    <property type="entry name" value="Tscrpt_reg_IclR_N"/>
</dbReference>
<dbReference type="SUPFAM" id="SSF55781">
    <property type="entry name" value="GAF domain-like"/>
    <property type="match status" value="1"/>
</dbReference>
<dbReference type="PROSITE" id="PS51078">
    <property type="entry name" value="ICLR_ED"/>
    <property type="match status" value="1"/>
</dbReference>
<dbReference type="SMART" id="SM00346">
    <property type="entry name" value="HTH_ICLR"/>
    <property type="match status" value="1"/>
</dbReference>
<dbReference type="Pfam" id="PF09339">
    <property type="entry name" value="HTH_IclR"/>
    <property type="match status" value="1"/>
</dbReference>
<gene>
    <name evidence="7" type="ORF">I7412_11735</name>
</gene>
<protein>
    <submittedName>
        <fullName evidence="7">Helix-turn-helix domain-containing protein</fullName>
    </submittedName>
</protein>
<organism evidence="7 8">
    <name type="scientific">Frankia nepalensis</name>
    <dbReference type="NCBI Taxonomy" id="1836974"/>
    <lineage>
        <taxon>Bacteria</taxon>
        <taxon>Bacillati</taxon>
        <taxon>Actinomycetota</taxon>
        <taxon>Actinomycetes</taxon>
        <taxon>Frankiales</taxon>
        <taxon>Frankiaceae</taxon>
        <taxon>Frankia</taxon>
    </lineage>
</organism>
<dbReference type="InterPro" id="IPR014757">
    <property type="entry name" value="Tscrpt_reg_IclR_C"/>
</dbReference>
<dbReference type="InterPro" id="IPR050707">
    <property type="entry name" value="HTH_MetabolicPath_Reg"/>
</dbReference>
<dbReference type="Proteomes" id="UP000604475">
    <property type="component" value="Unassembled WGS sequence"/>
</dbReference>
<feature type="domain" description="IclR-ED" evidence="6">
    <location>
        <begin position="130"/>
        <end position="314"/>
    </location>
</feature>
<dbReference type="EMBL" id="JAEACQ010000164">
    <property type="protein sequence ID" value="MBL7627830.1"/>
    <property type="molecule type" value="Genomic_DNA"/>
</dbReference>
<sequence length="317" mass="32891">MHGTNSDDDVNGDDVDRDDDRGDETSGGGRTRGDRVGGNLGAGNASGDAGTAAGVAGDGVSPTAGGVRSIHRAFAALELLVAAAPRAVRTSDVAAHLEVDPATASRLLATLLARGYATRTPQRRYTVGPRSLRMAVDWMERLRAASDGPITRVARATGETVLLCQLLGGGAVPIAARLPAAGPPARIPPIERADGGYPIWATAAGRALLAALPAADRRRVLPPEPYPTLTGQTPTTWPRLRDAIRAGSRHGVHFEHGETIAGLWCYATPLLPGSDGEILALAVVATGDLDTARHARITRTLRAESRAVADHLAHTPA</sequence>
<proteinExistence type="predicted"/>
<reference evidence="7" key="1">
    <citation type="submission" date="2020-12" db="EMBL/GenBank/DDBJ databases">
        <title>Genomic characterization of non-nitrogen-fixing Frankia strains.</title>
        <authorList>
            <person name="Carlos-Shanley C."/>
            <person name="Guerra T."/>
            <person name="Hahn D."/>
        </authorList>
    </citation>
    <scope>NUCLEOTIDE SEQUENCE</scope>
    <source>
        <strain evidence="7">CN6</strain>
    </source>
</reference>
<keyword evidence="3" id="KW-0804">Transcription</keyword>
<name>A0A937RCC3_9ACTN</name>
<feature type="compositionally biased region" description="Acidic residues" evidence="4">
    <location>
        <begin position="1"/>
        <end position="17"/>
    </location>
</feature>
<feature type="compositionally biased region" description="Gly residues" evidence="4">
    <location>
        <begin position="25"/>
        <end position="41"/>
    </location>
</feature>
<dbReference type="Pfam" id="PF01614">
    <property type="entry name" value="IclR_C"/>
    <property type="match status" value="1"/>
</dbReference>
<dbReference type="PANTHER" id="PTHR30136">
    <property type="entry name" value="HELIX-TURN-HELIX TRANSCRIPTIONAL REGULATOR, ICLR FAMILY"/>
    <property type="match status" value="1"/>
</dbReference>
<dbReference type="InterPro" id="IPR036390">
    <property type="entry name" value="WH_DNA-bd_sf"/>
</dbReference>
<keyword evidence="8" id="KW-1185">Reference proteome</keyword>
<dbReference type="InterPro" id="IPR029016">
    <property type="entry name" value="GAF-like_dom_sf"/>
</dbReference>
<dbReference type="GO" id="GO:0003700">
    <property type="term" value="F:DNA-binding transcription factor activity"/>
    <property type="evidence" value="ECO:0007669"/>
    <property type="project" value="TreeGrafter"/>
</dbReference>
<dbReference type="GO" id="GO:0045892">
    <property type="term" value="P:negative regulation of DNA-templated transcription"/>
    <property type="evidence" value="ECO:0007669"/>
    <property type="project" value="TreeGrafter"/>
</dbReference>
<dbReference type="InterPro" id="IPR036388">
    <property type="entry name" value="WH-like_DNA-bd_sf"/>
</dbReference>
<accession>A0A937RCC3</accession>
<evidence type="ECO:0000256" key="3">
    <source>
        <dbReference type="ARBA" id="ARBA00023163"/>
    </source>
</evidence>
<evidence type="ECO:0000259" key="5">
    <source>
        <dbReference type="PROSITE" id="PS51077"/>
    </source>
</evidence>
<dbReference type="PANTHER" id="PTHR30136:SF35">
    <property type="entry name" value="HTH-TYPE TRANSCRIPTIONAL REGULATOR RV1719"/>
    <property type="match status" value="1"/>
</dbReference>
<evidence type="ECO:0000256" key="2">
    <source>
        <dbReference type="ARBA" id="ARBA00023125"/>
    </source>
</evidence>
<evidence type="ECO:0000256" key="1">
    <source>
        <dbReference type="ARBA" id="ARBA00023015"/>
    </source>
</evidence>
<evidence type="ECO:0000313" key="7">
    <source>
        <dbReference type="EMBL" id="MBL7627830.1"/>
    </source>
</evidence>